<keyword evidence="3" id="KW-1133">Transmembrane helix</keyword>
<comment type="caution">
    <text evidence="5">The sequence shown here is derived from an EMBL/GenBank/DDBJ whole genome shotgun (WGS) entry which is preliminary data.</text>
</comment>
<comment type="cofactor">
    <cofactor evidence="1">
        <name>FMN</name>
        <dbReference type="ChEBI" id="CHEBI:58210"/>
    </cofactor>
</comment>
<protein>
    <submittedName>
        <fullName evidence="5">Peroxisomal (S)-2-hydroxy-acid oxidase GLO4</fullName>
    </submittedName>
</protein>
<dbReference type="InterPro" id="IPR000262">
    <property type="entry name" value="FMN-dep_DH"/>
</dbReference>
<dbReference type="InterPro" id="IPR037396">
    <property type="entry name" value="FMN_HAD"/>
</dbReference>
<sequence>MSSKPVNVNDFKELARSSLPKTYYDFYAGGAEDEHTLRENIRAFHSITIRPRVLVDVSQIDISTTVFGHRISVPILVAPTSAHMLAFHEGELATARAAASAQAIKEVAASCDAVRFFQLYVFKRCDITDLIVQRAETCGYKAIVVTLDTPWLGRREADMKNNRVSMLHISCIVCIPFAGMIAYPKKNLEGLMSVEINSEPGVQLNFCKSNCGRIFILERYKVVKMNH</sequence>
<dbReference type="GO" id="GO:0016491">
    <property type="term" value="F:oxidoreductase activity"/>
    <property type="evidence" value="ECO:0007669"/>
    <property type="project" value="UniProtKB-KW"/>
</dbReference>
<keyword evidence="6" id="KW-1185">Reference proteome</keyword>
<keyword evidence="3" id="KW-0472">Membrane</keyword>
<keyword evidence="3" id="KW-0812">Transmembrane</keyword>
<evidence type="ECO:0000259" key="4">
    <source>
        <dbReference type="PROSITE" id="PS51349"/>
    </source>
</evidence>
<proteinExistence type="predicted"/>
<feature type="domain" description="FMN hydroxy acid dehydrogenase" evidence="4">
    <location>
        <begin position="1"/>
        <end position="227"/>
    </location>
</feature>
<dbReference type="PANTHER" id="PTHR10578:SF67">
    <property type="entry name" value="PEROXISOMAL (S)-2-HYDROXYACID OXIDASE GLO3"/>
    <property type="match status" value="1"/>
</dbReference>
<evidence type="ECO:0000313" key="6">
    <source>
        <dbReference type="Proteomes" id="UP000685013"/>
    </source>
</evidence>
<feature type="non-terminal residue" evidence="5">
    <location>
        <position position="1"/>
    </location>
</feature>
<dbReference type="Proteomes" id="UP000685013">
    <property type="component" value="Chromosome 1"/>
</dbReference>
<name>A0AAV6P6A2_9ROSI</name>
<keyword evidence="2" id="KW-0560">Oxidoreductase</keyword>
<gene>
    <name evidence="5" type="primary">GLO4</name>
    <name evidence="5" type="ORF">SDJN03_00013</name>
</gene>
<reference evidence="5 6" key="1">
    <citation type="journal article" date="2021" name="Hortic Res">
        <title>The domestication of Cucurbita argyrosperma as revealed by the genome of its wild relative.</title>
        <authorList>
            <person name="Barrera-Redondo J."/>
            <person name="Sanchez-de la Vega G."/>
            <person name="Aguirre-Liguori J.A."/>
            <person name="Castellanos-Morales G."/>
            <person name="Gutierrez-Guerrero Y.T."/>
            <person name="Aguirre-Dugua X."/>
            <person name="Aguirre-Planter E."/>
            <person name="Tenaillon M.I."/>
            <person name="Lira-Saade R."/>
            <person name="Eguiarte L.E."/>
        </authorList>
    </citation>
    <scope>NUCLEOTIDE SEQUENCE [LARGE SCALE GENOMIC DNA]</scope>
    <source>
        <strain evidence="5">JBR-2021</strain>
    </source>
</reference>
<feature type="transmembrane region" description="Helical" evidence="3">
    <location>
        <begin position="164"/>
        <end position="183"/>
    </location>
</feature>
<evidence type="ECO:0000256" key="1">
    <source>
        <dbReference type="ARBA" id="ARBA00001917"/>
    </source>
</evidence>
<dbReference type="PANTHER" id="PTHR10578">
    <property type="entry name" value="S -2-HYDROXY-ACID OXIDASE-RELATED"/>
    <property type="match status" value="1"/>
</dbReference>
<dbReference type="PROSITE" id="PS51349">
    <property type="entry name" value="FMN_HYDROXY_ACID_DH_2"/>
    <property type="match status" value="1"/>
</dbReference>
<accession>A0AAV6P6A2</accession>
<organism evidence="5 6">
    <name type="scientific">Cucurbita argyrosperma subsp. sororia</name>
    <dbReference type="NCBI Taxonomy" id="37648"/>
    <lineage>
        <taxon>Eukaryota</taxon>
        <taxon>Viridiplantae</taxon>
        <taxon>Streptophyta</taxon>
        <taxon>Embryophyta</taxon>
        <taxon>Tracheophyta</taxon>
        <taxon>Spermatophyta</taxon>
        <taxon>Magnoliopsida</taxon>
        <taxon>eudicotyledons</taxon>
        <taxon>Gunneridae</taxon>
        <taxon>Pentapetalae</taxon>
        <taxon>rosids</taxon>
        <taxon>fabids</taxon>
        <taxon>Cucurbitales</taxon>
        <taxon>Cucurbitaceae</taxon>
        <taxon>Cucurbiteae</taxon>
        <taxon>Cucurbita</taxon>
    </lineage>
</organism>
<evidence type="ECO:0000313" key="5">
    <source>
        <dbReference type="EMBL" id="KAG6606671.1"/>
    </source>
</evidence>
<evidence type="ECO:0000256" key="3">
    <source>
        <dbReference type="SAM" id="Phobius"/>
    </source>
</evidence>
<evidence type="ECO:0000256" key="2">
    <source>
        <dbReference type="ARBA" id="ARBA00023002"/>
    </source>
</evidence>
<dbReference type="EMBL" id="JAGKQH010000001">
    <property type="protein sequence ID" value="KAG6606671.1"/>
    <property type="molecule type" value="Genomic_DNA"/>
</dbReference>
<dbReference type="Pfam" id="PF01070">
    <property type="entry name" value="FMN_dh"/>
    <property type="match status" value="1"/>
</dbReference>
<dbReference type="AlphaFoldDB" id="A0AAV6P6A2"/>